<evidence type="ECO:0000313" key="3">
    <source>
        <dbReference type="EMBL" id="NFN36663.1"/>
    </source>
</evidence>
<dbReference type="AlphaFoldDB" id="A0A126JHT0"/>
<dbReference type="Gene3D" id="3.30.70.1900">
    <property type="match status" value="1"/>
</dbReference>
<name>A0A126JHT0_CLOBO</name>
<geneLocation type="plasmid" evidence="1">
    <name>p12/29</name>
</geneLocation>
<gene>
    <name evidence="2" type="ORF">FC774_11280</name>
    <name evidence="3" type="ORF">FDB51_16435</name>
</gene>
<sequence length="250" mass="28203">MIKCNYIEGVVGLQYRELKIFIILKKDISLQDCGYTIGKFISSAMAKNKELLDMHNCNMYKNYTYDNLYPIATNSLYLSNSIYTFRIHSIDNNLMNKLREELSGFENNIAKVMGIEDIVYKQKPIDGIFTVTPVIVTLPKDEYGKINFSDCFGIQDIIIKQLVRKYSKFTGQYIKEEDAKAMFTCFNVASSPISLNYKGIKLTGIKIEAIVAPDKLSQSLAFFGLACGLGEKTSTLGTGFTIRSSRRGES</sequence>
<reference evidence="4 5" key="2">
    <citation type="submission" date="2019-04" db="EMBL/GenBank/DDBJ databases">
        <title>Genome sequencing of Clostridium botulinum Groups I-IV and Clostridium butyricum.</title>
        <authorList>
            <person name="Brunt J."/>
            <person name="Van Vliet A.H.M."/>
            <person name="Stringer S.C."/>
            <person name="Carter A.T."/>
            <person name="Peck M.W."/>
        </authorList>
    </citation>
    <scope>NUCLEOTIDE SEQUENCE [LARGE SCALE GENOMIC DNA]</scope>
    <source>
        <strain evidence="2 5">1605</strain>
        <strain evidence="3 4">CB-K-33E</strain>
    </source>
</reference>
<evidence type="ECO:0000313" key="4">
    <source>
        <dbReference type="Proteomes" id="UP000473681"/>
    </source>
</evidence>
<organism evidence="1">
    <name type="scientific">Clostridium botulinum</name>
    <dbReference type="NCBI Taxonomy" id="1491"/>
    <lineage>
        <taxon>Bacteria</taxon>
        <taxon>Bacillati</taxon>
        <taxon>Bacillota</taxon>
        <taxon>Clostridia</taxon>
        <taxon>Eubacteriales</taxon>
        <taxon>Clostridiaceae</taxon>
        <taxon>Clostridium</taxon>
    </lineage>
</organism>
<reference evidence="1" key="1">
    <citation type="journal article" date="2016" name="Genome Biol. Evol.">
        <title>Evolution of chromosomal Clostridium botulinum type E neurotoxin gene clusters: evidence provided by their rare plasmid borne counterparts.</title>
        <authorList>
            <person name="Carter A.T."/>
            <person name="Austin J.W."/>
            <person name="Weedmark K.A."/>
            <person name="Peck M.W."/>
        </authorList>
    </citation>
    <scope>NUCLEOTIDE SEQUENCE</scope>
    <source>
        <strain evidence="1">IFR 12/29</strain>
        <plasmid evidence="1">p12/29</plasmid>
    </source>
</reference>
<dbReference type="EMBL" id="KT897275">
    <property type="protein sequence ID" value="ALT05355.1"/>
    <property type="molecule type" value="Genomic_DNA"/>
</dbReference>
<dbReference type="EMBL" id="SWOV01000030">
    <property type="protein sequence ID" value="NFF88448.1"/>
    <property type="molecule type" value="Genomic_DNA"/>
</dbReference>
<dbReference type="Proteomes" id="UP000476820">
    <property type="component" value="Unassembled WGS sequence"/>
</dbReference>
<dbReference type="RefSeq" id="WP_154080707.1">
    <property type="nucleotide sequence ID" value="NZ_KT897275.1"/>
</dbReference>
<dbReference type="Proteomes" id="UP000473681">
    <property type="component" value="Unassembled WGS sequence"/>
</dbReference>
<dbReference type="OrthoDB" id="86642at2"/>
<protein>
    <submittedName>
        <fullName evidence="1">CRISPR-associated protein Cas6</fullName>
    </submittedName>
</protein>
<evidence type="ECO:0000313" key="5">
    <source>
        <dbReference type="Proteomes" id="UP000476820"/>
    </source>
</evidence>
<evidence type="ECO:0000313" key="1">
    <source>
        <dbReference type="EMBL" id="ALT05355.1"/>
    </source>
</evidence>
<accession>A0A126JHT0</accession>
<dbReference type="EMBL" id="SWVK01000028">
    <property type="protein sequence ID" value="NFN36663.1"/>
    <property type="molecule type" value="Genomic_DNA"/>
</dbReference>
<keyword evidence="1" id="KW-0614">Plasmid</keyword>
<evidence type="ECO:0000313" key="2">
    <source>
        <dbReference type="EMBL" id="NFF88448.1"/>
    </source>
</evidence>
<proteinExistence type="predicted"/>